<feature type="repeat" description="WD" evidence="5">
    <location>
        <begin position="227"/>
        <end position="268"/>
    </location>
</feature>
<dbReference type="SUPFAM" id="SSF50978">
    <property type="entry name" value="WD40 repeat-like"/>
    <property type="match status" value="1"/>
</dbReference>
<dbReference type="PROSITE" id="PS50082">
    <property type="entry name" value="WD_REPEATS_2"/>
    <property type="match status" value="7"/>
</dbReference>
<keyword evidence="3" id="KW-0677">Repeat</keyword>
<feature type="repeat" description="WD" evidence="5">
    <location>
        <begin position="143"/>
        <end position="185"/>
    </location>
</feature>
<feature type="repeat" description="WD" evidence="5">
    <location>
        <begin position="289"/>
        <end position="319"/>
    </location>
</feature>
<dbReference type="Pfam" id="PF00400">
    <property type="entry name" value="WD40"/>
    <property type="match status" value="7"/>
</dbReference>
<dbReference type="Gene3D" id="2.130.10.10">
    <property type="entry name" value="YVTN repeat-like/Quinoprotein amine dehydrogenase"/>
    <property type="match status" value="1"/>
</dbReference>
<dbReference type="InterPro" id="IPR001680">
    <property type="entry name" value="WD40_rpt"/>
</dbReference>
<proteinExistence type="predicted"/>
<accession>A0A6G1SI69</accession>
<dbReference type="InterPro" id="IPR052234">
    <property type="entry name" value="U5_snRNP_Component"/>
</dbReference>
<keyword evidence="1 5" id="KW-0853">WD repeat</keyword>
<dbReference type="GO" id="GO:0071013">
    <property type="term" value="C:catalytic step 2 spliceosome"/>
    <property type="evidence" value="ECO:0007669"/>
    <property type="project" value="TreeGrafter"/>
</dbReference>
<dbReference type="PANTHER" id="PTHR44006">
    <property type="entry name" value="U5 SMALL NUCLEAR RIBONUCLEOPROTEIN 40 KDA PROTEIN"/>
    <property type="match status" value="1"/>
</dbReference>
<dbReference type="InterPro" id="IPR020472">
    <property type="entry name" value="WD40_PAC1"/>
</dbReference>
<evidence type="ECO:0000256" key="3">
    <source>
        <dbReference type="ARBA" id="ARBA00022737"/>
    </source>
</evidence>
<dbReference type="CDD" id="cd00200">
    <property type="entry name" value="WD40"/>
    <property type="match status" value="1"/>
</dbReference>
<dbReference type="EMBL" id="GGYP01005433">
    <property type="protein sequence ID" value="MDE50204.1"/>
    <property type="molecule type" value="Transcribed_RNA"/>
</dbReference>
<dbReference type="PANTHER" id="PTHR44006:SF1">
    <property type="entry name" value="U5 SMALL NUCLEAR RIBONUCLEOPROTEIN 40 KDA PROTEIN"/>
    <property type="match status" value="1"/>
</dbReference>
<dbReference type="GO" id="GO:0003723">
    <property type="term" value="F:RNA binding"/>
    <property type="evidence" value="ECO:0007669"/>
    <property type="project" value="TreeGrafter"/>
</dbReference>
<organism evidence="6">
    <name type="scientific">Aceria tosichella</name>
    <name type="common">wheat curl mite</name>
    <dbReference type="NCBI Taxonomy" id="561515"/>
    <lineage>
        <taxon>Eukaryota</taxon>
        <taxon>Metazoa</taxon>
        <taxon>Ecdysozoa</taxon>
        <taxon>Arthropoda</taxon>
        <taxon>Chelicerata</taxon>
        <taxon>Arachnida</taxon>
        <taxon>Acari</taxon>
        <taxon>Acariformes</taxon>
        <taxon>Trombidiformes</taxon>
        <taxon>Prostigmata</taxon>
        <taxon>Eupodina</taxon>
        <taxon>Eriophyoidea</taxon>
        <taxon>Eriophyidae</taxon>
        <taxon>Eriophyinae</taxon>
        <taxon>Aceriini</taxon>
        <taxon>Aceria</taxon>
    </lineage>
</organism>
<evidence type="ECO:0000313" key="6">
    <source>
        <dbReference type="EMBL" id="MDE50204.1"/>
    </source>
</evidence>
<dbReference type="PRINTS" id="PR00320">
    <property type="entry name" value="GPROTEINBRPT"/>
</dbReference>
<evidence type="ECO:0000256" key="1">
    <source>
        <dbReference type="ARBA" id="ARBA00022574"/>
    </source>
</evidence>
<feature type="repeat" description="WD" evidence="5">
    <location>
        <begin position="320"/>
        <end position="358"/>
    </location>
</feature>
<protein>
    <submittedName>
        <fullName evidence="6">U5 small nuclear ribonucleoprotein</fullName>
    </submittedName>
</protein>
<keyword evidence="6" id="KW-0687">Ribonucleoprotein</keyword>
<dbReference type="PROSITE" id="PS50294">
    <property type="entry name" value="WD_REPEATS_REGION"/>
    <property type="match status" value="5"/>
</dbReference>
<feature type="repeat" description="WD" evidence="5">
    <location>
        <begin position="57"/>
        <end position="89"/>
    </location>
</feature>
<dbReference type="AlphaFoldDB" id="A0A6G1SI69"/>
<feature type="repeat" description="WD" evidence="5">
    <location>
        <begin position="192"/>
        <end position="226"/>
    </location>
</feature>
<evidence type="ECO:0000256" key="4">
    <source>
        <dbReference type="ARBA" id="ARBA00023187"/>
    </source>
</evidence>
<dbReference type="SMART" id="SM00320">
    <property type="entry name" value="WD40"/>
    <property type="match status" value="7"/>
</dbReference>
<dbReference type="GO" id="GO:0008380">
    <property type="term" value="P:RNA splicing"/>
    <property type="evidence" value="ECO:0007669"/>
    <property type="project" value="UniProtKB-KW"/>
</dbReference>
<evidence type="ECO:0000256" key="5">
    <source>
        <dbReference type="PROSITE-ProRule" id="PRU00221"/>
    </source>
</evidence>
<gene>
    <name evidence="6" type="primary">Snrnp40</name>
    <name evidence="6" type="ORF">g.9001</name>
</gene>
<dbReference type="GO" id="GO:0006397">
    <property type="term" value="P:mRNA processing"/>
    <property type="evidence" value="ECO:0007669"/>
    <property type="project" value="UniProtKB-KW"/>
</dbReference>
<dbReference type="InterPro" id="IPR019775">
    <property type="entry name" value="WD40_repeat_CS"/>
</dbReference>
<keyword evidence="2" id="KW-0507">mRNA processing</keyword>
<evidence type="ECO:0000256" key="2">
    <source>
        <dbReference type="ARBA" id="ARBA00022664"/>
    </source>
</evidence>
<keyword evidence="4" id="KW-0508">mRNA splicing</keyword>
<sequence>MNKRPFDDTDMALMADKRPRMHEDGELGAGNPSISGSDKQLAIHQKRHSLKGPTMLLTGHDGEIFTAKFHPSGTSIASAGADRSIFMWSARGDCENYAILKAAHSHTILEVQFSADGDHLFSCSADKIVIIWDSLTGCRLKKLRNHQSYINSIATAPTDTKLLASVGDDCLVNVWDLRKRKSALTFKDNYQLTAVSFNKTNDQVMVGGIENTINIWDLRKGGKHASLVGHTDTITGLSLSPDGHHLLSNSMDNTLKCWDVRPSTTDNSRLEKTLLGHHHNFEKNLLRCAWSPNQRLISAGSSDGLVHIWGYNSCDTLYQLPGHRSSVNEVVFSPKEPLVLSCSSDKQIYLGEIDYNLL</sequence>
<feature type="repeat" description="WD" evidence="5">
    <location>
        <begin position="101"/>
        <end position="133"/>
    </location>
</feature>
<dbReference type="PROSITE" id="PS00678">
    <property type="entry name" value="WD_REPEATS_1"/>
    <property type="match status" value="1"/>
</dbReference>
<dbReference type="InterPro" id="IPR015943">
    <property type="entry name" value="WD40/YVTN_repeat-like_dom_sf"/>
</dbReference>
<dbReference type="InterPro" id="IPR036322">
    <property type="entry name" value="WD40_repeat_dom_sf"/>
</dbReference>
<name>A0A6G1SI69_9ACAR</name>
<reference evidence="6" key="1">
    <citation type="submission" date="2018-10" db="EMBL/GenBank/DDBJ databases">
        <title>Transcriptome assembly of Aceria tosichella (Wheat curl mite) Type 2.</title>
        <authorList>
            <person name="Scully E.D."/>
            <person name="Geib S.M."/>
            <person name="Palmer N.A."/>
            <person name="Gupta A.K."/>
            <person name="Sarath G."/>
            <person name="Tatineni S."/>
        </authorList>
    </citation>
    <scope>NUCLEOTIDE SEQUENCE</scope>
    <source>
        <strain evidence="6">LincolnNE</strain>
    </source>
</reference>